<dbReference type="RefSeq" id="XP_005113083.1">
    <property type="nucleotide sequence ID" value="XM_005113026.2"/>
</dbReference>
<evidence type="ECO:0000256" key="1">
    <source>
        <dbReference type="ARBA" id="ARBA00005964"/>
    </source>
</evidence>
<evidence type="ECO:0000259" key="3">
    <source>
        <dbReference type="Pfam" id="PF00135"/>
    </source>
</evidence>
<sequence>MEAAMSSTPLVPISALPPTPASSTLGPLLTSENCLYVNVFRPAYTPGAGETFPVMVYVHGGDFSTGSGAAQVYDGDYLASRGHVIVVTFNYRLGAFGFLSIFDDYGDAVGNFGFQDQQAALEWVQVNIAAFNGDPTKVTVMGDGAGCVSVVSHLASRRSQPLFTSAVLQSCPLAIPYRSEAEARRQAEAFAQVIDCALNDVICYRRKTEADVLNAQLAVGAERYSGNMLMTFYPWGPSIDNKVIVYHPVDVFKEVSRFEMKPVLIGTTDEEGLHFVFNRFRTPLTSDYFRAIVSSATGRNETWALTKSDAREALVGFITEFVFSCPAKFAAEQIGEKFRQMKVRTFGNSRSSSTRDSSSPHVWLYKYVYPESVSLTASAQQIRLTSALWTRGRPNPDLLCTARSCHGQDIRTLFNSESLPLVERLNVETLARQMVRYWSNFARSKSVNGRINSRSYLRTLQLRSALLSDSPSSLPWARPRGQRINILSPGSNGRPYISVPRSALQTALASFTYWPAYSVSDVEGGDSRSSMMLQTPPLTVRRFYWQAKCSSWNY</sequence>
<feature type="domain" description="Carboxylesterase type B" evidence="3">
    <location>
        <begin position="26"/>
        <end position="451"/>
    </location>
</feature>
<dbReference type="SUPFAM" id="SSF53474">
    <property type="entry name" value="alpha/beta-Hydrolases"/>
    <property type="match status" value="1"/>
</dbReference>
<evidence type="ECO:0000313" key="4">
    <source>
        <dbReference type="Proteomes" id="UP000694888"/>
    </source>
</evidence>
<gene>
    <name evidence="5" type="primary">LOC101851390</name>
</gene>
<evidence type="ECO:0000256" key="2">
    <source>
        <dbReference type="ARBA" id="ARBA00022801"/>
    </source>
</evidence>
<dbReference type="InterPro" id="IPR002018">
    <property type="entry name" value="CarbesteraseB"/>
</dbReference>
<keyword evidence="2" id="KW-0378">Hydrolase</keyword>
<dbReference type="GeneID" id="101851390"/>
<organism evidence="4 5">
    <name type="scientific">Aplysia californica</name>
    <name type="common">California sea hare</name>
    <dbReference type="NCBI Taxonomy" id="6500"/>
    <lineage>
        <taxon>Eukaryota</taxon>
        <taxon>Metazoa</taxon>
        <taxon>Spiralia</taxon>
        <taxon>Lophotrochozoa</taxon>
        <taxon>Mollusca</taxon>
        <taxon>Gastropoda</taxon>
        <taxon>Heterobranchia</taxon>
        <taxon>Euthyneura</taxon>
        <taxon>Tectipleura</taxon>
        <taxon>Aplysiida</taxon>
        <taxon>Aplysioidea</taxon>
        <taxon>Aplysiidae</taxon>
        <taxon>Aplysia</taxon>
    </lineage>
</organism>
<dbReference type="Pfam" id="PF00135">
    <property type="entry name" value="COesterase"/>
    <property type="match status" value="1"/>
</dbReference>
<name>A0ABM0KAT1_APLCA</name>
<dbReference type="InterPro" id="IPR000997">
    <property type="entry name" value="Cholinesterase"/>
</dbReference>
<protein>
    <submittedName>
        <fullName evidence="5">Acetylcholinesterase-like</fullName>
    </submittedName>
</protein>
<evidence type="ECO:0000313" key="5">
    <source>
        <dbReference type="RefSeq" id="XP_005113083.1"/>
    </source>
</evidence>
<dbReference type="Proteomes" id="UP000694888">
    <property type="component" value="Unplaced"/>
</dbReference>
<comment type="similarity">
    <text evidence="1">Belongs to the type-B carboxylesterase/lipase family.</text>
</comment>
<accession>A0ABM0KAT1</accession>
<dbReference type="PANTHER" id="PTHR45570">
    <property type="entry name" value="CARBOXYLIC ESTER HYDROLASE"/>
    <property type="match status" value="1"/>
</dbReference>
<dbReference type="InterPro" id="IPR029058">
    <property type="entry name" value="AB_hydrolase_fold"/>
</dbReference>
<reference evidence="5" key="1">
    <citation type="submission" date="2025-08" db="UniProtKB">
        <authorList>
            <consortium name="RefSeq"/>
        </authorList>
    </citation>
    <scope>IDENTIFICATION</scope>
</reference>
<keyword evidence="4" id="KW-1185">Reference proteome</keyword>
<proteinExistence type="inferred from homology"/>
<dbReference type="Gene3D" id="3.40.50.1820">
    <property type="entry name" value="alpha/beta hydrolase"/>
    <property type="match status" value="1"/>
</dbReference>
<dbReference type="PRINTS" id="PR00878">
    <property type="entry name" value="CHOLNESTRASE"/>
</dbReference>